<organism evidence="1 2">
    <name type="scientific">Candidatus Terrybacteria bacterium RIFCSPHIGHO2_01_FULL_43_35</name>
    <dbReference type="NCBI Taxonomy" id="1802361"/>
    <lineage>
        <taxon>Bacteria</taxon>
        <taxon>Candidatus Terryibacteriota</taxon>
    </lineage>
</organism>
<sequence>MTEGNTYYYCAIANNSGGNGYGAILSFLTSSAAPVTLSASLSANPASGSAPFDTTLTTNVVYDGNISDTINYSYWWDCSDVTNSVAGASASCGILPSPAAGSCASNSDGHKCNAVLTNPHSVGNIYASTGSYTAKVIVERGGATPATSSAPISVGVLPPVTGCINECYPPNTNECTTLTSYRTCGEVGDGDACLEWVPLGAVPGATATPCPTGYTCLVGQCFPVPGWIEVPPK</sequence>
<dbReference type="AlphaFoldDB" id="A0A1G2PEE8"/>
<gene>
    <name evidence="1" type="ORF">A2828_02335</name>
</gene>
<accession>A0A1G2PEE8</accession>
<evidence type="ECO:0000313" key="1">
    <source>
        <dbReference type="EMBL" id="OHA46715.1"/>
    </source>
</evidence>
<evidence type="ECO:0008006" key="3">
    <source>
        <dbReference type="Google" id="ProtNLM"/>
    </source>
</evidence>
<proteinExistence type="predicted"/>
<dbReference type="Proteomes" id="UP000178869">
    <property type="component" value="Unassembled WGS sequence"/>
</dbReference>
<comment type="caution">
    <text evidence="1">The sequence shown here is derived from an EMBL/GenBank/DDBJ whole genome shotgun (WGS) entry which is preliminary data.</text>
</comment>
<reference evidence="1 2" key="1">
    <citation type="journal article" date="2016" name="Nat. Commun.">
        <title>Thousands of microbial genomes shed light on interconnected biogeochemical processes in an aquifer system.</title>
        <authorList>
            <person name="Anantharaman K."/>
            <person name="Brown C.T."/>
            <person name="Hug L.A."/>
            <person name="Sharon I."/>
            <person name="Castelle C.J."/>
            <person name="Probst A.J."/>
            <person name="Thomas B.C."/>
            <person name="Singh A."/>
            <person name="Wilkins M.J."/>
            <person name="Karaoz U."/>
            <person name="Brodie E.L."/>
            <person name="Williams K.H."/>
            <person name="Hubbard S.S."/>
            <person name="Banfield J.F."/>
        </authorList>
    </citation>
    <scope>NUCLEOTIDE SEQUENCE [LARGE SCALE GENOMIC DNA]</scope>
</reference>
<dbReference type="EMBL" id="MHSR01000013">
    <property type="protein sequence ID" value="OHA46715.1"/>
    <property type="molecule type" value="Genomic_DNA"/>
</dbReference>
<protein>
    <recommendedName>
        <fullName evidence="3">PKD domain-containing protein</fullName>
    </recommendedName>
</protein>
<name>A0A1G2PEE8_9BACT</name>
<evidence type="ECO:0000313" key="2">
    <source>
        <dbReference type="Proteomes" id="UP000178869"/>
    </source>
</evidence>